<proteinExistence type="predicted"/>
<comment type="caution">
    <text evidence="1">The sequence shown here is derived from an EMBL/GenBank/DDBJ whole genome shotgun (WGS) entry which is preliminary data.</text>
</comment>
<dbReference type="AlphaFoldDB" id="A0A2T5INS6"/>
<organism evidence="1 2">
    <name type="scientific">Trichococcus patagoniensis</name>
    <dbReference type="NCBI Taxonomy" id="382641"/>
    <lineage>
        <taxon>Bacteria</taxon>
        <taxon>Bacillati</taxon>
        <taxon>Bacillota</taxon>
        <taxon>Bacilli</taxon>
        <taxon>Lactobacillales</taxon>
        <taxon>Carnobacteriaceae</taxon>
        <taxon>Trichococcus</taxon>
    </lineage>
</organism>
<name>A0A2T5INS6_9LACT</name>
<gene>
    <name evidence="1" type="ORF">C8U37_104115</name>
</gene>
<protein>
    <submittedName>
        <fullName evidence="1">Uncharacterized protein</fullName>
    </submittedName>
</protein>
<accession>A0A2T5INS6</accession>
<dbReference type="Proteomes" id="UP000244161">
    <property type="component" value="Unassembled WGS sequence"/>
</dbReference>
<sequence>MIKNTCFIPGAMFARGSKLGFLSVKLENDESSAWGRHFGILFRGTTNGGCKRYILILRNIALRMRLSYTNDINSYPEITAQQHSGAIITPEAMERV</sequence>
<dbReference type="EMBL" id="QAOM01000004">
    <property type="protein sequence ID" value="PTQ85478.1"/>
    <property type="molecule type" value="Genomic_DNA"/>
</dbReference>
<reference evidence="1 2" key="1">
    <citation type="submission" date="2018-04" db="EMBL/GenBank/DDBJ databases">
        <title>Genomic Encyclopedia of Archaeal and Bacterial Type Strains, Phase II (KMG-II): from individual species to whole genera.</title>
        <authorList>
            <person name="Goeker M."/>
        </authorList>
    </citation>
    <scope>NUCLEOTIDE SEQUENCE [LARGE SCALE GENOMIC DNA]</scope>
    <source>
        <strain evidence="1 2">DSM 18806</strain>
    </source>
</reference>
<evidence type="ECO:0000313" key="2">
    <source>
        <dbReference type="Proteomes" id="UP000244161"/>
    </source>
</evidence>
<keyword evidence="2" id="KW-1185">Reference proteome</keyword>
<dbReference type="RefSeq" id="WP_146161803.1">
    <property type="nucleotide sequence ID" value="NZ_QAOM01000004.1"/>
</dbReference>
<evidence type="ECO:0000313" key="1">
    <source>
        <dbReference type="EMBL" id="PTQ85478.1"/>
    </source>
</evidence>